<dbReference type="RefSeq" id="WP_308459817.1">
    <property type="nucleotide sequence ID" value="NZ_JAJEPS010000014.1"/>
</dbReference>
<dbReference type="EMBL" id="JAJEPS010000014">
    <property type="protein sequence ID" value="MCC2127042.1"/>
    <property type="molecule type" value="Genomic_DNA"/>
</dbReference>
<dbReference type="Pfam" id="PF03576">
    <property type="entry name" value="Peptidase_S58"/>
    <property type="match status" value="1"/>
</dbReference>
<evidence type="ECO:0000313" key="2">
    <source>
        <dbReference type="EMBL" id="MCC2127042.1"/>
    </source>
</evidence>
<evidence type="ECO:0000313" key="3">
    <source>
        <dbReference type="Proteomes" id="UP001198220"/>
    </source>
</evidence>
<comment type="similarity">
    <text evidence="1">Belongs to the peptidase S58 family.</text>
</comment>
<dbReference type="PANTHER" id="PTHR36512:SF3">
    <property type="entry name" value="BLR5678 PROTEIN"/>
    <property type="match status" value="1"/>
</dbReference>
<keyword evidence="3" id="KW-1185">Reference proteome</keyword>
<dbReference type="PANTHER" id="PTHR36512">
    <property type="entry name" value="D-AMINOPEPTIDASE"/>
    <property type="match status" value="1"/>
</dbReference>
<dbReference type="AlphaFoldDB" id="A0AAE3DBU9"/>
<dbReference type="Gene3D" id="3.60.70.12">
    <property type="entry name" value="L-amino peptidase D-ALA esterase/amidase"/>
    <property type="match status" value="1"/>
</dbReference>
<organism evidence="2 3">
    <name type="scientific">Hominiventricola filiformis</name>
    <dbReference type="NCBI Taxonomy" id="2885352"/>
    <lineage>
        <taxon>Bacteria</taxon>
        <taxon>Bacillati</taxon>
        <taxon>Bacillota</taxon>
        <taxon>Clostridia</taxon>
        <taxon>Lachnospirales</taxon>
        <taxon>Lachnospiraceae</taxon>
        <taxon>Hominiventricola</taxon>
    </lineage>
</organism>
<dbReference type="SUPFAM" id="SSF56266">
    <property type="entry name" value="DmpA/ArgJ-like"/>
    <property type="match status" value="1"/>
</dbReference>
<dbReference type="Proteomes" id="UP001198220">
    <property type="component" value="Unassembled WGS sequence"/>
</dbReference>
<dbReference type="InterPro" id="IPR016117">
    <property type="entry name" value="ArgJ-like_dom_sf"/>
</dbReference>
<dbReference type="InterPro" id="IPR005321">
    <property type="entry name" value="Peptidase_S58_DmpA"/>
</dbReference>
<dbReference type="GO" id="GO:0004177">
    <property type="term" value="F:aminopeptidase activity"/>
    <property type="evidence" value="ECO:0007669"/>
    <property type="project" value="TreeGrafter"/>
</dbReference>
<reference evidence="2 3" key="1">
    <citation type="submission" date="2021-10" db="EMBL/GenBank/DDBJ databases">
        <title>Anaerobic single-cell dispensing facilitates the cultivation of human gut bacteria.</title>
        <authorList>
            <person name="Afrizal A."/>
        </authorList>
    </citation>
    <scope>NUCLEOTIDE SEQUENCE [LARGE SCALE GENOMIC DNA]</scope>
    <source>
        <strain evidence="2 3">CLA-AA-H276</strain>
    </source>
</reference>
<comment type="caution">
    <text evidence="2">The sequence shown here is derived from an EMBL/GenBank/DDBJ whole genome shotgun (WGS) entry which is preliminary data.</text>
</comment>
<protein>
    <submittedName>
        <fullName evidence="2">P1 family peptidase</fullName>
    </submittedName>
</protein>
<dbReference type="CDD" id="cd02252">
    <property type="entry name" value="nylC_like"/>
    <property type="match status" value="1"/>
</dbReference>
<proteinExistence type="inferred from homology"/>
<gene>
    <name evidence="2" type="ORF">LKD36_12780</name>
</gene>
<accession>A0AAE3DBU9</accession>
<evidence type="ECO:0000256" key="1">
    <source>
        <dbReference type="ARBA" id="ARBA00007068"/>
    </source>
</evidence>
<name>A0AAE3DBU9_9FIRM</name>
<sequence>MGLAKEFPIEKMDGFRIGNAQKEEAGTGVTVVLFDKDKGARAGVDVSGGGPASRETPLASPLTADNPVNAIVLSGGSAYGLAASDGVMHWLEEHGFGFDTGYARVPLVCQSCIYDLGYKRADIRPDAAMGYAACEDALQHNKALSGSIGAGIGATVGKIYGIERSSKSGLGVCALEVGDLRVAAIVVVNALGDICNPENGEKLAGLKNEAGTGFADSREALYTISKRATLFNSNTTIGVVITNGEFTKGEMNKLAAMTRNAYARCIRPVGTMADGDTIYAASVGTVQADINTTGVLMAEAMEQAIMRAVTSVSDAPVFE</sequence>